<dbReference type="GO" id="GO:0016020">
    <property type="term" value="C:membrane"/>
    <property type="evidence" value="ECO:0007669"/>
    <property type="project" value="UniProtKB-SubCell"/>
</dbReference>
<dbReference type="SUPFAM" id="SSF103481">
    <property type="entry name" value="Multidrug resistance efflux transporter EmrE"/>
    <property type="match status" value="2"/>
</dbReference>
<feature type="transmembrane region" description="Helical" evidence="5">
    <location>
        <begin position="134"/>
        <end position="151"/>
    </location>
</feature>
<dbReference type="RefSeq" id="WP_044617896.1">
    <property type="nucleotide sequence ID" value="NZ_CP007142.1"/>
</dbReference>
<dbReference type="Pfam" id="PF00892">
    <property type="entry name" value="EamA"/>
    <property type="match status" value="2"/>
</dbReference>
<feature type="transmembrane region" description="Helical" evidence="5">
    <location>
        <begin position="47"/>
        <end position="65"/>
    </location>
</feature>
<dbReference type="Gene3D" id="1.10.3730.20">
    <property type="match status" value="1"/>
</dbReference>
<feature type="transmembrane region" description="Helical" evidence="5">
    <location>
        <begin position="275"/>
        <end position="292"/>
    </location>
</feature>
<dbReference type="KEGG" id="gsn:YC6258_03636"/>
<gene>
    <name evidence="7" type="ORF">YC6258_03636</name>
</gene>
<dbReference type="Proteomes" id="UP000032266">
    <property type="component" value="Chromosome"/>
</dbReference>
<organism evidence="7 8">
    <name type="scientific">Gynuella sunshinyii YC6258</name>
    <dbReference type="NCBI Taxonomy" id="1445510"/>
    <lineage>
        <taxon>Bacteria</taxon>
        <taxon>Pseudomonadati</taxon>
        <taxon>Pseudomonadota</taxon>
        <taxon>Gammaproteobacteria</taxon>
        <taxon>Oceanospirillales</taxon>
        <taxon>Saccharospirillaceae</taxon>
        <taxon>Gynuella</taxon>
    </lineage>
</organism>
<dbReference type="AlphaFoldDB" id="A0A0C5VLS3"/>
<evidence type="ECO:0000256" key="5">
    <source>
        <dbReference type="SAM" id="Phobius"/>
    </source>
</evidence>
<sequence>MDTHISKSRYLTGAISGLAAVSIWAGWMSATRAGVTTSLSPEDVTALRFGTAGLLLLPVLLKHGLGGDRIRLWQLAILICGAGAPYALVASTGLRWLPAAQGGALIPGVMPLFVGLLSAAIFKEVFSLTRKAGYLLIVLGVLVITGLELMLSDQQRLLGVVLFLNASLMWACYTLVLKRSGLKPLHAAALVSVGSAVFYLPWYFLTSGLQILQAPMADVLFQASFQGIVATILSLFLYGRAITLLGASAGATFGALVPALSALIAIPVLHELPTIVGWAGIFAISAGVYLASGGPLKVIRLRTKITAGAMPE</sequence>
<dbReference type="OrthoDB" id="8162550at2"/>
<dbReference type="HOGENOM" id="CLU_033863_3_0_6"/>
<feature type="transmembrane region" description="Helical" evidence="5">
    <location>
        <begin position="184"/>
        <end position="204"/>
    </location>
</feature>
<evidence type="ECO:0000259" key="6">
    <source>
        <dbReference type="Pfam" id="PF00892"/>
    </source>
</evidence>
<dbReference type="EMBL" id="CP007142">
    <property type="protein sequence ID" value="AJQ95672.1"/>
    <property type="molecule type" value="Genomic_DNA"/>
</dbReference>
<feature type="transmembrane region" description="Helical" evidence="5">
    <location>
        <begin position="219"/>
        <end position="238"/>
    </location>
</feature>
<evidence type="ECO:0000256" key="1">
    <source>
        <dbReference type="ARBA" id="ARBA00004141"/>
    </source>
</evidence>
<evidence type="ECO:0000313" key="8">
    <source>
        <dbReference type="Proteomes" id="UP000032266"/>
    </source>
</evidence>
<dbReference type="PANTHER" id="PTHR32322">
    <property type="entry name" value="INNER MEMBRANE TRANSPORTER"/>
    <property type="match status" value="1"/>
</dbReference>
<feature type="transmembrane region" description="Helical" evidence="5">
    <location>
        <begin position="9"/>
        <end position="27"/>
    </location>
</feature>
<feature type="transmembrane region" description="Helical" evidence="5">
    <location>
        <begin position="245"/>
        <end position="269"/>
    </location>
</feature>
<proteinExistence type="predicted"/>
<keyword evidence="2 5" id="KW-0812">Transmembrane</keyword>
<dbReference type="PANTHER" id="PTHR32322:SF9">
    <property type="entry name" value="AMINO-ACID METABOLITE EFFLUX PUMP-RELATED"/>
    <property type="match status" value="1"/>
</dbReference>
<dbReference type="InterPro" id="IPR000620">
    <property type="entry name" value="EamA_dom"/>
</dbReference>
<evidence type="ECO:0000256" key="4">
    <source>
        <dbReference type="ARBA" id="ARBA00023136"/>
    </source>
</evidence>
<evidence type="ECO:0000313" key="7">
    <source>
        <dbReference type="EMBL" id="AJQ95672.1"/>
    </source>
</evidence>
<feature type="domain" description="EamA" evidence="6">
    <location>
        <begin position="12"/>
        <end position="145"/>
    </location>
</feature>
<reference evidence="7 8" key="1">
    <citation type="submission" date="2014-01" db="EMBL/GenBank/DDBJ databases">
        <title>Full genme sequencing of cellulolytic bacterium Gynuella sunshinyii YC6258T gen. nov., sp. nov.</title>
        <authorList>
            <person name="Khan H."/>
            <person name="Chung E.J."/>
            <person name="Chung Y.R."/>
        </authorList>
    </citation>
    <scope>NUCLEOTIDE SEQUENCE [LARGE SCALE GENOMIC DNA]</scope>
    <source>
        <strain evidence="7 8">YC6258</strain>
    </source>
</reference>
<feature type="transmembrane region" description="Helical" evidence="5">
    <location>
        <begin position="157"/>
        <end position="177"/>
    </location>
</feature>
<feature type="domain" description="EamA" evidence="6">
    <location>
        <begin position="158"/>
        <end position="292"/>
    </location>
</feature>
<name>A0A0C5VLS3_9GAMM</name>
<evidence type="ECO:0000256" key="2">
    <source>
        <dbReference type="ARBA" id="ARBA00022692"/>
    </source>
</evidence>
<feature type="transmembrane region" description="Helical" evidence="5">
    <location>
        <begin position="72"/>
        <end position="97"/>
    </location>
</feature>
<dbReference type="InterPro" id="IPR050638">
    <property type="entry name" value="AA-Vitamin_Transporters"/>
</dbReference>
<keyword evidence="4 5" id="KW-0472">Membrane</keyword>
<evidence type="ECO:0000256" key="3">
    <source>
        <dbReference type="ARBA" id="ARBA00022989"/>
    </source>
</evidence>
<keyword evidence="3 5" id="KW-1133">Transmembrane helix</keyword>
<accession>A0A0C5VLS3</accession>
<feature type="transmembrane region" description="Helical" evidence="5">
    <location>
        <begin position="103"/>
        <end position="122"/>
    </location>
</feature>
<keyword evidence="8" id="KW-1185">Reference proteome</keyword>
<protein>
    <submittedName>
        <fullName evidence="7">Putative permease, DMT superfamily</fullName>
    </submittedName>
</protein>
<dbReference type="InterPro" id="IPR037185">
    <property type="entry name" value="EmrE-like"/>
</dbReference>
<comment type="subcellular location">
    <subcellularLocation>
        <location evidence="1">Membrane</location>
        <topology evidence="1">Multi-pass membrane protein</topology>
    </subcellularLocation>
</comment>